<accession>A0AAV8WLS7</accession>
<dbReference type="GO" id="GO:0007099">
    <property type="term" value="P:centriole replication"/>
    <property type="evidence" value="ECO:0007669"/>
    <property type="project" value="TreeGrafter"/>
</dbReference>
<comment type="caution">
    <text evidence="1">The sequence shown here is derived from an EMBL/GenBank/DDBJ whole genome shotgun (WGS) entry which is preliminary data.</text>
</comment>
<dbReference type="GO" id="GO:0032053">
    <property type="term" value="P:ciliary basal body organization"/>
    <property type="evidence" value="ECO:0007669"/>
    <property type="project" value="TreeGrafter"/>
</dbReference>
<dbReference type="InterPro" id="IPR030791">
    <property type="entry name" value="Rotatin"/>
</dbReference>
<sequence>MDLQNSAITSLTSLLRIETYRAFEKPKSIDDGVFESPSFQSLLDSVRTPRTVVMSEPKENIMSLKDDGKNRDKQTYRSSEKYKMNLLEEAYFDTVFPNKLDRVASEDIEISFVENSSKALMAGAEICKILLYLYDLCDLKTYKDVVFTKKKSIVVAALTSLLCISMEAKRYALQKGLVQVIVKQLKEFHIRLSLESVECLRRVADKKRVCPILKEVNDLIGLLTNFMVNDEVVKTEAATLNLADIVHKLWVWFLIQNIYLVDVLRMLCIYTTGCNLGE</sequence>
<dbReference type="GO" id="GO:0036064">
    <property type="term" value="C:ciliary basal body"/>
    <property type="evidence" value="ECO:0007669"/>
    <property type="project" value="InterPro"/>
</dbReference>
<gene>
    <name evidence="1" type="ORF">NQ314_020091</name>
</gene>
<dbReference type="GO" id="GO:0005813">
    <property type="term" value="C:centrosome"/>
    <property type="evidence" value="ECO:0007669"/>
    <property type="project" value="InterPro"/>
</dbReference>
<name>A0AAV8WLS7_9CUCU</name>
<dbReference type="PANTHER" id="PTHR31691:SF1">
    <property type="entry name" value="ROTATIN"/>
    <property type="match status" value="1"/>
</dbReference>
<dbReference type="Proteomes" id="UP001162156">
    <property type="component" value="Unassembled WGS sequence"/>
</dbReference>
<dbReference type="InterPro" id="IPR016024">
    <property type="entry name" value="ARM-type_fold"/>
</dbReference>
<evidence type="ECO:0000313" key="1">
    <source>
        <dbReference type="EMBL" id="KAJ8927421.1"/>
    </source>
</evidence>
<dbReference type="PANTHER" id="PTHR31691">
    <property type="entry name" value="ROTATIN"/>
    <property type="match status" value="1"/>
</dbReference>
<dbReference type="EMBL" id="JANEYF010005661">
    <property type="protein sequence ID" value="KAJ8927421.1"/>
    <property type="molecule type" value="Genomic_DNA"/>
</dbReference>
<proteinExistence type="predicted"/>
<keyword evidence="2" id="KW-1185">Reference proteome</keyword>
<dbReference type="GO" id="GO:0010457">
    <property type="term" value="P:centriole-centriole cohesion"/>
    <property type="evidence" value="ECO:0007669"/>
    <property type="project" value="TreeGrafter"/>
</dbReference>
<organism evidence="1 2">
    <name type="scientific">Rhamnusium bicolor</name>
    <dbReference type="NCBI Taxonomy" id="1586634"/>
    <lineage>
        <taxon>Eukaryota</taxon>
        <taxon>Metazoa</taxon>
        <taxon>Ecdysozoa</taxon>
        <taxon>Arthropoda</taxon>
        <taxon>Hexapoda</taxon>
        <taxon>Insecta</taxon>
        <taxon>Pterygota</taxon>
        <taxon>Neoptera</taxon>
        <taxon>Endopterygota</taxon>
        <taxon>Coleoptera</taxon>
        <taxon>Polyphaga</taxon>
        <taxon>Cucujiformia</taxon>
        <taxon>Chrysomeloidea</taxon>
        <taxon>Cerambycidae</taxon>
        <taxon>Lepturinae</taxon>
        <taxon>Rhagiini</taxon>
        <taxon>Rhamnusium</taxon>
    </lineage>
</organism>
<reference evidence="1" key="1">
    <citation type="journal article" date="2023" name="Insect Mol. Biol.">
        <title>Genome sequencing provides insights into the evolution of gene families encoding plant cell wall-degrading enzymes in longhorned beetles.</title>
        <authorList>
            <person name="Shin N.R."/>
            <person name="Okamura Y."/>
            <person name="Kirsch R."/>
            <person name="Pauchet Y."/>
        </authorList>
    </citation>
    <scope>NUCLEOTIDE SEQUENCE</scope>
    <source>
        <strain evidence="1">RBIC_L_NR</strain>
    </source>
</reference>
<dbReference type="SUPFAM" id="SSF48371">
    <property type="entry name" value="ARM repeat"/>
    <property type="match status" value="1"/>
</dbReference>
<dbReference type="GO" id="GO:0005814">
    <property type="term" value="C:centriole"/>
    <property type="evidence" value="ECO:0007669"/>
    <property type="project" value="TreeGrafter"/>
</dbReference>
<evidence type="ECO:0000313" key="2">
    <source>
        <dbReference type="Proteomes" id="UP001162156"/>
    </source>
</evidence>
<dbReference type="AlphaFoldDB" id="A0AAV8WLS7"/>
<protein>
    <submittedName>
        <fullName evidence="1">Uncharacterized protein</fullName>
    </submittedName>
</protein>